<dbReference type="EMBL" id="UOEX01000240">
    <property type="protein sequence ID" value="VAW38235.1"/>
    <property type="molecule type" value="Genomic_DNA"/>
</dbReference>
<dbReference type="PANTHER" id="PTHR21666:SF289">
    <property type="entry name" value="L-ALA--D-GLU ENDOPEPTIDASE"/>
    <property type="match status" value="1"/>
</dbReference>
<feature type="domain" description="M23ase beta-sheet core" evidence="2">
    <location>
        <begin position="344"/>
        <end position="438"/>
    </location>
</feature>
<dbReference type="SUPFAM" id="SSF51261">
    <property type="entry name" value="Duplicated hybrid motif"/>
    <property type="match status" value="1"/>
</dbReference>
<dbReference type="PANTHER" id="PTHR21666">
    <property type="entry name" value="PEPTIDASE-RELATED"/>
    <property type="match status" value="1"/>
</dbReference>
<dbReference type="InterPro" id="IPR050570">
    <property type="entry name" value="Cell_wall_metabolism_enzyme"/>
</dbReference>
<evidence type="ECO:0000259" key="2">
    <source>
        <dbReference type="Pfam" id="PF01551"/>
    </source>
</evidence>
<evidence type="ECO:0000256" key="1">
    <source>
        <dbReference type="ARBA" id="ARBA00022729"/>
    </source>
</evidence>
<dbReference type="GO" id="GO:0004222">
    <property type="term" value="F:metalloendopeptidase activity"/>
    <property type="evidence" value="ECO:0007669"/>
    <property type="project" value="TreeGrafter"/>
</dbReference>
<dbReference type="InterPro" id="IPR016047">
    <property type="entry name" value="M23ase_b-sheet_dom"/>
</dbReference>
<organism evidence="3">
    <name type="scientific">hydrothermal vent metagenome</name>
    <dbReference type="NCBI Taxonomy" id="652676"/>
    <lineage>
        <taxon>unclassified sequences</taxon>
        <taxon>metagenomes</taxon>
        <taxon>ecological metagenomes</taxon>
    </lineage>
</organism>
<keyword evidence="1" id="KW-0732">Signal</keyword>
<name>A0A3B0V3W6_9ZZZZ</name>
<dbReference type="AlphaFoldDB" id="A0A3B0V3W6"/>
<accession>A0A3B0V3W6</accession>
<reference evidence="3" key="1">
    <citation type="submission" date="2018-06" db="EMBL/GenBank/DDBJ databases">
        <authorList>
            <person name="Zhirakovskaya E."/>
        </authorList>
    </citation>
    <scope>NUCLEOTIDE SEQUENCE</scope>
</reference>
<dbReference type="CDD" id="cd12797">
    <property type="entry name" value="M23_peptidase"/>
    <property type="match status" value="1"/>
</dbReference>
<sequence length="456" mass="51292">MSVSLKRMDRPKRGLRRLVILFVLALIGAAGFLSVKFLEMEPPVINLSIQNRLLGRQSSLPLRITDKKSGVRDFVILLRQGKHDIVLMHRQFVRKGGLTGGPPTVAETVKIDAAALGLSDGRADLLIKAHDFSYWHWGQGNETTVSYPLIFDTKAPKLSFVDGPRLIKPGSAGIIIYRANEELSKSGLNINGHYFPGFPVKARGRGIYGALIGLPYNTEKIKTAFISAVDRAGNEGRLNIGLEVRKTIKHRDRINISESFLKLKMPQFAQNYPEMKGTLLEEFLYVNNNIRHRNAAKIREICLHTSPQRFWKGRFERMRRSSRRAGFADYRTYYYKGRVIDHQVHKGLDLASIRHARIQAANAGQVVYAGYLGIYGNVVILDHGQGLFSLYAHLSQIKVAVGDMVKKGGLLGRSGHTGMAGGDHLHFSILVDGVFVNPVEWWDKNWVRLNVEQYLR</sequence>
<dbReference type="Gene3D" id="2.70.70.10">
    <property type="entry name" value="Glucose Permease (Domain IIA)"/>
    <property type="match status" value="1"/>
</dbReference>
<proteinExistence type="predicted"/>
<dbReference type="InterPro" id="IPR011055">
    <property type="entry name" value="Dup_hybrid_motif"/>
</dbReference>
<dbReference type="Pfam" id="PF01551">
    <property type="entry name" value="Peptidase_M23"/>
    <property type="match status" value="1"/>
</dbReference>
<gene>
    <name evidence="3" type="ORF">MNBD_DELTA03-939</name>
</gene>
<protein>
    <submittedName>
        <fullName evidence="3">Membrane proteins related to metalloendopeptidases</fullName>
    </submittedName>
</protein>
<evidence type="ECO:0000313" key="3">
    <source>
        <dbReference type="EMBL" id="VAW38235.1"/>
    </source>
</evidence>